<reference evidence="2" key="1">
    <citation type="journal article" date="2013" name="Environ. Microbiol.">
        <title>Seasonally variable intestinal metagenomes of the red palm weevil (Rhynchophorus ferrugineus).</title>
        <authorList>
            <person name="Jia S."/>
            <person name="Zhang X."/>
            <person name="Zhang G."/>
            <person name="Yin A."/>
            <person name="Zhang S."/>
            <person name="Li F."/>
            <person name="Wang L."/>
            <person name="Zhao D."/>
            <person name="Yun Q."/>
            <person name="Tala"/>
            <person name="Wang J."/>
            <person name="Sun G."/>
            <person name="Baabdullah M."/>
            <person name="Yu X."/>
            <person name="Hu S."/>
            <person name="Al-Mssallem I.S."/>
            <person name="Yu J."/>
        </authorList>
    </citation>
    <scope>NUCLEOTIDE SEQUENCE</scope>
</reference>
<organism evidence="2">
    <name type="scientific">uncultured Thermanaerovibrio sp</name>
    <dbReference type="NCBI Taxonomy" id="860788"/>
    <lineage>
        <taxon>Bacteria</taxon>
        <taxon>Thermotogati</taxon>
        <taxon>Synergistota</taxon>
        <taxon>Synergistia</taxon>
        <taxon>Synergistales</taxon>
        <taxon>Synergistaceae</taxon>
        <taxon>Thermanaerovibrio</taxon>
        <taxon>environmental samples</taxon>
    </lineage>
</organism>
<sequence>MAAYADFYGWDGYNVDFENMDPRDKDLFTGFVEKLSQLLHKAGRTVSVDVTGIVDNSPFWSGCYDRKALAEKLIIWS</sequence>
<feature type="domain" description="GH18" evidence="1">
    <location>
        <begin position="1"/>
        <end position="77"/>
    </location>
</feature>
<dbReference type="PROSITE" id="PS51910">
    <property type="entry name" value="GH18_2"/>
    <property type="match status" value="1"/>
</dbReference>
<proteinExistence type="predicted"/>
<protein>
    <submittedName>
        <fullName evidence="2">CAZy families GH18 protein</fullName>
    </submittedName>
</protein>
<dbReference type="InterPro" id="IPR017853">
    <property type="entry name" value="GH"/>
</dbReference>
<dbReference type="EMBL" id="KF127194">
    <property type="protein sequence ID" value="AIA94547.1"/>
    <property type="molecule type" value="Genomic_DNA"/>
</dbReference>
<dbReference type="SUPFAM" id="SSF51445">
    <property type="entry name" value="(Trans)glycosidases"/>
    <property type="match status" value="1"/>
</dbReference>
<evidence type="ECO:0000259" key="1">
    <source>
        <dbReference type="PROSITE" id="PS51910"/>
    </source>
</evidence>
<dbReference type="Gene3D" id="3.20.20.80">
    <property type="entry name" value="Glycosidases"/>
    <property type="match status" value="1"/>
</dbReference>
<dbReference type="GO" id="GO:0005975">
    <property type="term" value="P:carbohydrate metabolic process"/>
    <property type="evidence" value="ECO:0007669"/>
    <property type="project" value="InterPro"/>
</dbReference>
<name>A0A060CI06_9BACT</name>
<accession>A0A060CI06</accession>
<evidence type="ECO:0000313" key="2">
    <source>
        <dbReference type="EMBL" id="AIA94547.1"/>
    </source>
</evidence>
<dbReference type="AlphaFoldDB" id="A0A060CI06"/>
<dbReference type="InterPro" id="IPR001223">
    <property type="entry name" value="Glyco_hydro18_cat"/>
</dbReference>